<dbReference type="GO" id="GO:0019706">
    <property type="term" value="F:protein-cysteine S-palmitoyltransferase activity"/>
    <property type="evidence" value="ECO:0007669"/>
    <property type="project" value="UniProtKB-EC"/>
</dbReference>
<feature type="transmembrane region" description="Helical" evidence="11">
    <location>
        <begin position="189"/>
        <end position="207"/>
    </location>
</feature>
<keyword evidence="6 11" id="KW-0472">Membrane</keyword>
<evidence type="ECO:0000313" key="14">
    <source>
        <dbReference type="Proteomes" id="UP000053611"/>
    </source>
</evidence>
<evidence type="ECO:0000256" key="4">
    <source>
        <dbReference type="ARBA" id="ARBA00022692"/>
    </source>
</evidence>
<keyword evidence="5 11" id="KW-1133">Transmembrane helix</keyword>
<evidence type="ECO:0000256" key="11">
    <source>
        <dbReference type="RuleBase" id="RU079119"/>
    </source>
</evidence>
<proteinExistence type="inferred from homology"/>
<comment type="similarity">
    <text evidence="2 11">Belongs to the DHHC palmitoyltransferase family.</text>
</comment>
<evidence type="ECO:0000256" key="2">
    <source>
        <dbReference type="ARBA" id="ARBA00008574"/>
    </source>
</evidence>
<feature type="transmembrane region" description="Helical" evidence="11">
    <location>
        <begin position="264"/>
        <end position="282"/>
    </location>
</feature>
<evidence type="ECO:0000256" key="7">
    <source>
        <dbReference type="ARBA" id="ARBA00023139"/>
    </source>
</evidence>
<reference evidence="13 14" key="1">
    <citation type="submission" date="2015-03" db="EMBL/GenBank/DDBJ databases">
        <title>Genomics and transcriptomics of the oil-accumulating basidiomycete yeast T. oleaginosus allow insights into substrate utilization and the diverse evolutionary trajectories of mating systems in fungi.</title>
        <authorList>
            <consortium name="DOE Joint Genome Institute"/>
            <person name="Kourist R."/>
            <person name="Kracht O."/>
            <person name="Bracharz F."/>
            <person name="Lipzen A."/>
            <person name="Nolan M."/>
            <person name="Ohm R."/>
            <person name="Grigoriev I."/>
            <person name="Sun S."/>
            <person name="Heitman J."/>
            <person name="Bruck T."/>
            <person name="Nowrousian M."/>
        </authorList>
    </citation>
    <scope>NUCLEOTIDE SEQUENCE [LARGE SCALE GENOMIC DNA]</scope>
    <source>
        <strain evidence="13 14">IBC0246</strain>
    </source>
</reference>
<comment type="domain">
    <text evidence="11">The DHHC domain is required for palmitoyltransferase activity.</text>
</comment>
<evidence type="ECO:0000313" key="13">
    <source>
        <dbReference type="EMBL" id="KLT42274.1"/>
    </source>
</evidence>
<comment type="subcellular location">
    <subcellularLocation>
        <location evidence="1">Endomembrane system</location>
        <topology evidence="1">Multi-pass membrane protein</topology>
    </subcellularLocation>
</comment>
<organism evidence="13 14">
    <name type="scientific">Cutaneotrichosporon oleaginosum</name>
    <dbReference type="NCBI Taxonomy" id="879819"/>
    <lineage>
        <taxon>Eukaryota</taxon>
        <taxon>Fungi</taxon>
        <taxon>Dikarya</taxon>
        <taxon>Basidiomycota</taxon>
        <taxon>Agaricomycotina</taxon>
        <taxon>Tremellomycetes</taxon>
        <taxon>Trichosporonales</taxon>
        <taxon>Trichosporonaceae</taxon>
        <taxon>Cutaneotrichosporon</taxon>
    </lineage>
</organism>
<dbReference type="PROSITE" id="PS50216">
    <property type="entry name" value="DHHC"/>
    <property type="match status" value="1"/>
</dbReference>
<dbReference type="GO" id="GO:0005783">
    <property type="term" value="C:endoplasmic reticulum"/>
    <property type="evidence" value="ECO:0007669"/>
    <property type="project" value="TreeGrafter"/>
</dbReference>
<keyword evidence="7" id="KW-0564">Palmitate</keyword>
<evidence type="ECO:0000256" key="1">
    <source>
        <dbReference type="ARBA" id="ARBA00004127"/>
    </source>
</evidence>
<dbReference type="GO" id="GO:0006612">
    <property type="term" value="P:protein targeting to membrane"/>
    <property type="evidence" value="ECO:0007669"/>
    <property type="project" value="TreeGrafter"/>
</dbReference>
<evidence type="ECO:0000256" key="6">
    <source>
        <dbReference type="ARBA" id="ARBA00023136"/>
    </source>
</evidence>
<keyword evidence="8" id="KW-0449">Lipoprotein</keyword>
<evidence type="ECO:0000256" key="5">
    <source>
        <dbReference type="ARBA" id="ARBA00022989"/>
    </source>
</evidence>
<evidence type="ECO:0000256" key="8">
    <source>
        <dbReference type="ARBA" id="ARBA00023288"/>
    </source>
</evidence>
<evidence type="ECO:0000256" key="10">
    <source>
        <dbReference type="ARBA" id="ARBA00048048"/>
    </source>
</evidence>
<keyword evidence="3 11" id="KW-0808">Transferase</keyword>
<keyword evidence="9 11" id="KW-0012">Acyltransferase</keyword>
<dbReference type="OrthoDB" id="302728at2759"/>
<keyword evidence="4 11" id="KW-0812">Transmembrane</keyword>
<dbReference type="GO" id="GO:0005794">
    <property type="term" value="C:Golgi apparatus"/>
    <property type="evidence" value="ECO:0007669"/>
    <property type="project" value="TreeGrafter"/>
</dbReference>
<dbReference type="PANTHER" id="PTHR22883:SF301">
    <property type="entry name" value="PALMITOYLTRANSFERASE ZDHHC12"/>
    <property type="match status" value="1"/>
</dbReference>
<evidence type="ECO:0000259" key="12">
    <source>
        <dbReference type="Pfam" id="PF01529"/>
    </source>
</evidence>
<dbReference type="GeneID" id="28985992"/>
<protein>
    <recommendedName>
        <fullName evidence="11">Palmitoyltransferase</fullName>
        <ecNumber evidence="11">2.3.1.225</ecNumber>
    </recommendedName>
</protein>
<dbReference type="InterPro" id="IPR039859">
    <property type="entry name" value="PFA4/ZDH16/20/ERF2-like"/>
</dbReference>
<comment type="catalytic activity">
    <reaction evidence="10 11">
        <text>L-cysteinyl-[protein] + hexadecanoyl-CoA = S-hexadecanoyl-L-cysteinyl-[protein] + CoA</text>
        <dbReference type="Rhea" id="RHEA:36683"/>
        <dbReference type="Rhea" id="RHEA-COMP:10131"/>
        <dbReference type="Rhea" id="RHEA-COMP:11032"/>
        <dbReference type="ChEBI" id="CHEBI:29950"/>
        <dbReference type="ChEBI" id="CHEBI:57287"/>
        <dbReference type="ChEBI" id="CHEBI:57379"/>
        <dbReference type="ChEBI" id="CHEBI:74151"/>
        <dbReference type="EC" id="2.3.1.225"/>
    </reaction>
</comment>
<evidence type="ECO:0000256" key="3">
    <source>
        <dbReference type="ARBA" id="ARBA00022679"/>
    </source>
</evidence>
<sequence length="419" mass="46248">MPIPTRRLSRPGFYIELVLPPALLAYFAWAWRVCTGPFLATYISDGLGYPRIAVVYRIVAAVLIATISTIFLRLYFLPSRFATPPPSPPPEISNLTTIFEVPPPASAYLVPHDDERLINHCHSGSCNGRWKPPRARHCSECGRCRLGFDHHCLFVRPLSPVLTQVANCISAPALPAFTALLLITPPAVLFLAGPLLRPVIYGARLAWRATATNPRVQAYWGWGWSWVVPAGPVARYAVGLLLAWADLPPPSDRSDAMWRVDIGILWAVGNLLALITAALAIWQVKQMFTGTLGNDMMRARAYAKAADDVRAARARGAEDGDALAAMRRFAPDKWFFVPLQHETYAGAVIPALGEPYDLGSRANFDLLVGRGRGWRWILPWNCLRSGMSTTEASVWPISDSVKARLKSDATELLEQSETL</sequence>
<dbReference type="AlphaFoldDB" id="A0A0J1B3P5"/>
<dbReference type="EC" id="2.3.1.225" evidence="11"/>
<feature type="domain" description="Palmitoyltransferase DHHC" evidence="12">
    <location>
        <begin position="129"/>
        <end position="155"/>
    </location>
</feature>
<feature type="transmembrane region" description="Helical" evidence="11">
    <location>
        <begin position="219"/>
        <end position="244"/>
    </location>
</feature>
<evidence type="ECO:0000256" key="9">
    <source>
        <dbReference type="ARBA" id="ARBA00023315"/>
    </source>
</evidence>
<dbReference type="PANTHER" id="PTHR22883">
    <property type="entry name" value="ZINC FINGER DHHC DOMAIN CONTAINING PROTEIN"/>
    <property type="match status" value="1"/>
</dbReference>
<dbReference type="Pfam" id="PF01529">
    <property type="entry name" value="DHHC"/>
    <property type="match status" value="1"/>
</dbReference>
<name>A0A0J1B3P5_9TREE</name>
<dbReference type="EMBL" id="KQ087207">
    <property type="protein sequence ID" value="KLT42274.1"/>
    <property type="molecule type" value="Genomic_DNA"/>
</dbReference>
<dbReference type="RefSeq" id="XP_018278765.1">
    <property type="nucleotide sequence ID" value="XM_018425389.1"/>
</dbReference>
<feature type="transmembrane region" description="Helical" evidence="11">
    <location>
        <begin position="12"/>
        <end position="32"/>
    </location>
</feature>
<keyword evidence="14" id="KW-1185">Reference proteome</keyword>
<dbReference type="Proteomes" id="UP000053611">
    <property type="component" value="Unassembled WGS sequence"/>
</dbReference>
<accession>A0A0J1B3P5</accession>
<gene>
    <name evidence="13" type="ORF">CC85DRAFT_302479</name>
</gene>
<feature type="transmembrane region" description="Helical" evidence="11">
    <location>
        <begin position="52"/>
        <end position="76"/>
    </location>
</feature>
<dbReference type="STRING" id="879819.A0A0J1B3P5"/>
<dbReference type="InterPro" id="IPR001594">
    <property type="entry name" value="Palmitoyltrfase_DHHC"/>
</dbReference>